<dbReference type="SUPFAM" id="SSF46689">
    <property type="entry name" value="Homeodomain-like"/>
    <property type="match status" value="1"/>
</dbReference>
<name>A0A315ZHK0_SEDFL</name>
<reference evidence="4 5" key="1">
    <citation type="submission" date="2018-03" db="EMBL/GenBank/DDBJ databases">
        <title>Genomic Encyclopedia of Archaeal and Bacterial Type Strains, Phase II (KMG-II): from individual species to whole genera.</title>
        <authorList>
            <person name="Goeker M."/>
        </authorList>
    </citation>
    <scope>NUCLEOTIDE SEQUENCE [LARGE SCALE GENOMIC DNA]</scope>
    <source>
        <strain evidence="4 5">DSM 28229</strain>
    </source>
</reference>
<evidence type="ECO:0000256" key="2">
    <source>
        <dbReference type="PROSITE-ProRule" id="PRU00335"/>
    </source>
</evidence>
<dbReference type="GO" id="GO:0003677">
    <property type="term" value="F:DNA binding"/>
    <property type="evidence" value="ECO:0007669"/>
    <property type="project" value="UniProtKB-UniRule"/>
</dbReference>
<gene>
    <name evidence="4" type="ORF">BC781_1011001</name>
</gene>
<comment type="caution">
    <text evidence="4">The sequence shown here is derived from an EMBL/GenBank/DDBJ whole genome shotgun (WGS) entry which is preliminary data.</text>
</comment>
<dbReference type="PROSITE" id="PS50977">
    <property type="entry name" value="HTH_TETR_2"/>
    <property type="match status" value="1"/>
</dbReference>
<dbReference type="OrthoDB" id="9787680at2"/>
<dbReference type="PANTHER" id="PTHR43479:SF11">
    <property type="entry name" value="ACREF_ENVCD OPERON REPRESSOR-RELATED"/>
    <property type="match status" value="1"/>
</dbReference>
<dbReference type="PANTHER" id="PTHR43479">
    <property type="entry name" value="ACREF/ENVCD OPERON REPRESSOR-RELATED"/>
    <property type="match status" value="1"/>
</dbReference>
<accession>A0A315ZHK0</accession>
<dbReference type="EMBL" id="QGDO01000001">
    <property type="protein sequence ID" value="PWJ44630.1"/>
    <property type="molecule type" value="Genomic_DNA"/>
</dbReference>
<keyword evidence="1 2" id="KW-0238">DNA-binding</keyword>
<keyword evidence="5" id="KW-1185">Reference proteome</keyword>
<sequence>MTVREKIIIAAKKLFWSNSIKKVSIVDICKEAEVSKMSFYRQFKNKEELVIEILVYVSENAIEVYKEIINSDRPFSERMQRLVKMKHDMTQDLSQDFLEEVYLNGGIGAEKLQEMSQISISLFMQDLDRARAEGDLRNDLSNEFILHMMAHAQNMMNDPALRAMYPNPQDLITEVTRFFVFGIIGEKNN</sequence>
<evidence type="ECO:0000313" key="4">
    <source>
        <dbReference type="EMBL" id="PWJ44630.1"/>
    </source>
</evidence>
<feature type="domain" description="HTH tetR-type" evidence="3">
    <location>
        <begin position="1"/>
        <end position="61"/>
    </location>
</feature>
<proteinExistence type="predicted"/>
<dbReference type="InterPro" id="IPR050624">
    <property type="entry name" value="HTH-type_Tx_Regulator"/>
</dbReference>
<feature type="DNA-binding region" description="H-T-H motif" evidence="2">
    <location>
        <begin position="24"/>
        <end position="43"/>
    </location>
</feature>
<dbReference type="RefSeq" id="WP_109616112.1">
    <property type="nucleotide sequence ID" value="NZ_QGDO01000001.1"/>
</dbReference>
<dbReference type="AlphaFoldDB" id="A0A315ZHK0"/>
<dbReference type="PRINTS" id="PR00455">
    <property type="entry name" value="HTHTETR"/>
</dbReference>
<organism evidence="4 5">
    <name type="scientific">Sediminitomix flava</name>
    <dbReference type="NCBI Taxonomy" id="379075"/>
    <lineage>
        <taxon>Bacteria</taxon>
        <taxon>Pseudomonadati</taxon>
        <taxon>Bacteroidota</taxon>
        <taxon>Cytophagia</taxon>
        <taxon>Cytophagales</taxon>
        <taxon>Flammeovirgaceae</taxon>
        <taxon>Sediminitomix</taxon>
    </lineage>
</organism>
<protein>
    <submittedName>
        <fullName evidence="4">TetR family transcriptional regulator</fullName>
    </submittedName>
</protein>
<evidence type="ECO:0000256" key="1">
    <source>
        <dbReference type="ARBA" id="ARBA00023125"/>
    </source>
</evidence>
<evidence type="ECO:0000259" key="3">
    <source>
        <dbReference type="PROSITE" id="PS50977"/>
    </source>
</evidence>
<dbReference type="Pfam" id="PF00440">
    <property type="entry name" value="TetR_N"/>
    <property type="match status" value="1"/>
</dbReference>
<dbReference type="Gene3D" id="1.10.357.10">
    <property type="entry name" value="Tetracycline Repressor, domain 2"/>
    <property type="match status" value="1"/>
</dbReference>
<evidence type="ECO:0000313" key="5">
    <source>
        <dbReference type="Proteomes" id="UP000245535"/>
    </source>
</evidence>
<dbReference type="InterPro" id="IPR001647">
    <property type="entry name" value="HTH_TetR"/>
</dbReference>
<dbReference type="Proteomes" id="UP000245535">
    <property type="component" value="Unassembled WGS sequence"/>
</dbReference>
<dbReference type="InterPro" id="IPR009057">
    <property type="entry name" value="Homeodomain-like_sf"/>
</dbReference>